<keyword evidence="1" id="KW-0723">Serine/threonine-protein kinase</keyword>
<dbReference type="AlphaFoldDB" id="A0A5K1HHS7"/>
<evidence type="ECO:0000256" key="4">
    <source>
        <dbReference type="ARBA" id="ARBA00022777"/>
    </source>
</evidence>
<reference evidence="8" key="1">
    <citation type="submission" date="2019-09" db="EMBL/GenBank/DDBJ databases">
        <authorList>
            <person name="Zhang L."/>
        </authorList>
    </citation>
    <scope>NUCLEOTIDE SEQUENCE</scope>
</reference>
<dbReference type="PROSITE" id="PS50011">
    <property type="entry name" value="PROTEIN_KINASE_DOM"/>
    <property type="match status" value="1"/>
</dbReference>
<dbReference type="GO" id="GO:0004674">
    <property type="term" value="F:protein serine/threonine kinase activity"/>
    <property type="evidence" value="ECO:0007669"/>
    <property type="project" value="UniProtKB-KW"/>
</dbReference>
<keyword evidence="2" id="KW-0808">Transferase</keyword>
<dbReference type="Pfam" id="PF00069">
    <property type="entry name" value="Pkinase"/>
    <property type="match status" value="1"/>
</dbReference>
<evidence type="ECO:0000256" key="6">
    <source>
        <dbReference type="PIRSR" id="PIRSR630616-2"/>
    </source>
</evidence>
<dbReference type="GO" id="GO:0005524">
    <property type="term" value="F:ATP binding"/>
    <property type="evidence" value="ECO:0007669"/>
    <property type="project" value="UniProtKB-KW"/>
</dbReference>
<evidence type="ECO:0000313" key="8">
    <source>
        <dbReference type="EMBL" id="VVW87503.1"/>
    </source>
</evidence>
<evidence type="ECO:0000256" key="1">
    <source>
        <dbReference type="ARBA" id="ARBA00022527"/>
    </source>
</evidence>
<evidence type="ECO:0000259" key="7">
    <source>
        <dbReference type="PROSITE" id="PS50011"/>
    </source>
</evidence>
<dbReference type="InterPro" id="IPR030616">
    <property type="entry name" value="Aur-like"/>
</dbReference>
<proteinExistence type="predicted"/>
<accession>A0A5K1HHS7</accession>
<organism evidence="8">
    <name type="scientific">Nymphaea colorata</name>
    <name type="common">pocket water lily</name>
    <dbReference type="NCBI Taxonomy" id="210225"/>
    <lineage>
        <taxon>Eukaryota</taxon>
        <taxon>Viridiplantae</taxon>
        <taxon>Streptophyta</taxon>
        <taxon>Embryophyta</taxon>
        <taxon>Tracheophyta</taxon>
        <taxon>Spermatophyta</taxon>
        <taxon>Magnoliopsida</taxon>
        <taxon>Nymphaeales</taxon>
        <taxon>Nymphaeaceae</taxon>
        <taxon>Nymphaea</taxon>
    </lineage>
</organism>
<evidence type="ECO:0000256" key="3">
    <source>
        <dbReference type="ARBA" id="ARBA00022741"/>
    </source>
</evidence>
<feature type="domain" description="Protein kinase" evidence="7">
    <location>
        <begin position="1"/>
        <end position="70"/>
    </location>
</feature>
<dbReference type="PANTHER" id="PTHR24350">
    <property type="entry name" value="SERINE/THREONINE-PROTEIN KINASE IAL-RELATED"/>
    <property type="match status" value="1"/>
</dbReference>
<dbReference type="InterPro" id="IPR000719">
    <property type="entry name" value="Prot_kinase_dom"/>
</dbReference>
<dbReference type="EMBL" id="LR722075">
    <property type="protein sequence ID" value="VVW87503.1"/>
    <property type="molecule type" value="Genomic_DNA"/>
</dbReference>
<feature type="binding site" evidence="6">
    <location>
        <position position="5"/>
    </location>
    <ligand>
        <name>ATP</name>
        <dbReference type="ChEBI" id="CHEBI:30616"/>
    </ligand>
</feature>
<keyword evidence="3 6" id="KW-0547">Nucleotide-binding</keyword>
<protein>
    <recommendedName>
        <fullName evidence="7">Protein kinase domain-containing protein</fullName>
    </recommendedName>
</protein>
<keyword evidence="5 6" id="KW-0067">ATP-binding</keyword>
<sequence>MKICDFGWSISTNTMRGTFCGTPLYVSPELLKRKTYNNKIDVWSVGILTYELLFGRVPFEITTEQDFMKL</sequence>
<gene>
    <name evidence="8" type="ORF">NYM_LOCUS29829</name>
</gene>
<dbReference type="Gene3D" id="1.10.510.10">
    <property type="entry name" value="Transferase(Phosphotransferase) domain 1"/>
    <property type="match status" value="1"/>
</dbReference>
<dbReference type="InterPro" id="IPR011009">
    <property type="entry name" value="Kinase-like_dom_sf"/>
</dbReference>
<evidence type="ECO:0000256" key="2">
    <source>
        <dbReference type="ARBA" id="ARBA00022679"/>
    </source>
</evidence>
<keyword evidence="4" id="KW-0418">Kinase</keyword>
<evidence type="ECO:0000256" key="5">
    <source>
        <dbReference type="ARBA" id="ARBA00022840"/>
    </source>
</evidence>
<dbReference type="SUPFAM" id="SSF56112">
    <property type="entry name" value="Protein kinase-like (PK-like)"/>
    <property type="match status" value="1"/>
</dbReference>
<name>A0A5K1HHS7_9MAGN</name>